<name>A0ABY7DKS8_MYAAR</name>
<reference evidence="2" key="1">
    <citation type="submission" date="2022-11" db="EMBL/GenBank/DDBJ databases">
        <title>Centuries of genome instability and evolution in soft-shell clam transmissible cancer (bioRxiv).</title>
        <authorList>
            <person name="Hart S.F.M."/>
            <person name="Yonemitsu M.A."/>
            <person name="Giersch R.M."/>
            <person name="Beal B.F."/>
            <person name="Arriagada G."/>
            <person name="Davis B.W."/>
            <person name="Ostrander E.A."/>
            <person name="Goff S.P."/>
            <person name="Metzger M.J."/>
        </authorList>
    </citation>
    <scope>NUCLEOTIDE SEQUENCE</scope>
    <source>
        <strain evidence="2">MELC-2E11</strain>
        <tissue evidence="2">Siphon/mantle</tissue>
    </source>
</reference>
<organism evidence="2 3">
    <name type="scientific">Mya arenaria</name>
    <name type="common">Soft-shell clam</name>
    <dbReference type="NCBI Taxonomy" id="6604"/>
    <lineage>
        <taxon>Eukaryota</taxon>
        <taxon>Metazoa</taxon>
        <taxon>Spiralia</taxon>
        <taxon>Lophotrochozoa</taxon>
        <taxon>Mollusca</taxon>
        <taxon>Bivalvia</taxon>
        <taxon>Autobranchia</taxon>
        <taxon>Heteroconchia</taxon>
        <taxon>Euheterodonta</taxon>
        <taxon>Imparidentia</taxon>
        <taxon>Neoheterodontei</taxon>
        <taxon>Myida</taxon>
        <taxon>Myoidea</taxon>
        <taxon>Myidae</taxon>
        <taxon>Mya</taxon>
    </lineage>
</organism>
<feature type="region of interest" description="Disordered" evidence="1">
    <location>
        <begin position="33"/>
        <end position="55"/>
    </location>
</feature>
<dbReference type="EMBL" id="CP111013">
    <property type="protein sequence ID" value="WAQ96955.1"/>
    <property type="molecule type" value="Genomic_DNA"/>
</dbReference>
<feature type="compositionally biased region" description="Polar residues" evidence="1">
    <location>
        <begin position="45"/>
        <end position="55"/>
    </location>
</feature>
<dbReference type="Proteomes" id="UP001164746">
    <property type="component" value="Chromosome 2"/>
</dbReference>
<protein>
    <submittedName>
        <fullName evidence="2">Uncharacterized protein</fullName>
    </submittedName>
</protein>
<proteinExistence type="predicted"/>
<evidence type="ECO:0000256" key="1">
    <source>
        <dbReference type="SAM" id="MobiDB-lite"/>
    </source>
</evidence>
<accession>A0ABY7DKS8</accession>
<evidence type="ECO:0000313" key="2">
    <source>
        <dbReference type="EMBL" id="WAQ96955.1"/>
    </source>
</evidence>
<evidence type="ECO:0000313" key="3">
    <source>
        <dbReference type="Proteomes" id="UP001164746"/>
    </source>
</evidence>
<sequence>MQTMKTRKRERSPNQNCDDCLPISKRITRLNIKATGRNSTEDAEIQSTPGTRSCQNQCDVNQLPWTQTPQPVAGSSGANNNTNFLPCGSSQCGGGQYQCDGVQHQMNSVQAYAAFHDVPTDDFGGYKPDLTSSENPHYYHINSVLYFAHLQKASREGMELKQ</sequence>
<keyword evidence="3" id="KW-1185">Reference proteome</keyword>
<gene>
    <name evidence="2" type="ORF">MAR_029645</name>
</gene>